<name>A0A418NN04_9SPHN</name>
<dbReference type="EMBL" id="QXFL01000021">
    <property type="protein sequence ID" value="RIV82264.1"/>
    <property type="molecule type" value="Genomic_DNA"/>
</dbReference>
<evidence type="ECO:0008006" key="3">
    <source>
        <dbReference type="Google" id="ProtNLM"/>
    </source>
</evidence>
<organism evidence="1 2">
    <name type="scientific">Aurantiacibacter zhengii</name>
    <dbReference type="NCBI Taxonomy" id="2307003"/>
    <lineage>
        <taxon>Bacteria</taxon>
        <taxon>Pseudomonadati</taxon>
        <taxon>Pseudomonadota</taxon>
        <taxon>Alphaproteobacteria</taxon>
        <taxon>Sphingomonadales</taxon>
        <taxon>Erythrobacteraceae</taxon>
        <taxon>Aurantiacibacter</taxon>
    </lineage>
</organism>
<sequence length="291" mass="32424">MLARFTAYIPAMPELDPITRAKLKLYVAVNNLHLTPPEVPESLKRYCRPLAFYNVGSPFELSFSGTCLLVRHRGHNLLLCTRHQLVNAKRRPDEVVIIVEKIDGGSVGINPNQVSQVVLDPSMDLSFEHLADIMLAEYISNPQGRDLAPFFLPLDLMAIRDLRSVPSETFMAIFSIAYPTSDTDYDPKMDADGNLSGLDIVSRWNKLYLKCTEPNEWDRKGLVPLVPACDDDPVLSDPDGISGAPVFFIHRPPRGDAALGFAGIISHANKRGRVNMIEATHIRQAVEKHLD</sequence>
<dbReference type="AlphaFoldDB" id="A0A418NN04"/>
<gene>
    <name evidence="1" type="ORF">D2V07_18175</name>
</gene>
<evidence type="ECO:0000313" key="2">
    <source>
        <dbReference type="Proteomes" id="UP000286576"/>
    </source>
</evidence>
<proteinExistence type="predicted"/>
<comment type="caution">
    <text evidence="1">The sequence shown here is derived from an EMBL/GenBank/DDBJ whole genome shotgun (WGS) entry which is preliminary data.</text>
</comment>
<keyword evidence="2" id="KW-1185">Reference proteome</keyword>
<accession>A0A418NN04</accession>
<dbReference type="Proteomes" id="UP000286576">
    <property type="component" value="Unassembled WGS sequence"/>
</dbReference>
<evidence type="ECO:0000313" key="1">
    <source>
        <dbReference type="EMBL" id="RIV82264.1"/>
    </source>
</evidence>
<protein>
    <recommendedName>
        <fullName evidence="3">Serine protease</fullName>
    </recommendedName>
</protein>
<reference evidence="1 2" key="1">
    <citation type="submission" date="2018-08" db="EMBL/GenBank/DDBJ databases">
        <title>Erythrobacter zhengii sp.nov., a bacterium isolated from deep-sea sediment.</title>
        <authorList>
            <person name="Fang C."/>
            <person name="Wu Y.-H."/>
            <person name="Sun C."/>
            <person name="Wang H."/>
            <person name="Cheng H."/>
            <person name="Meng F.-X."/>
            <person name="Wang C.-S."/>
            <person name="Xu X.-W."/>
        </authorList>
    </citation>
    <scope>NUCLEOTIDE SEQUENCE [LARGE SCALE GENOMIC DNA]</scope>
    <source>
        <strain evidence="1 2">V18</strain>
    </source>
</reference>